<evidence type="ECO:0000256" key="3">
    <source>
        <dbReference type="ARBA" id="ARBA00023004"/>
    </source>
</evidence>
<protein>
    <submittedName>
        <fullName evidence="7">Cytochrome c</fullName>
    </submittedName>
</protein>
<keyword evidence="1 4" id="KW-0349">Heme</keyword>
<evidence type="ECO:0000313" key="8">
    <source>
        <dbReference type="Proteomes" id="UP001216390"/>
    </source>
</evidence>
<dbReference type="AlphaFoldDB" id="A0AAF0BWZ5"/>
<dbReference type="InterPro" id="IPR036909">
    <property type="entry name" value="Cyt_c-like_dom_sf"/>
</dbReference>
<reference evidence="7" key="1">
    <citation type="submission" date="2023-01" db="EMBL/GenBank/DDBJ databases">
        <title>The diversity of Class Acidimicrobiia in South China Sea sediment environments and the proposal of Iamia marina sp. nov., a novel species of the genus Iamia.</title>
        <authorList>
            <person name="He Y."/>
            <person name="Tian X."/>
        </authorList>
    </citation>
    <scope>NUCLEOTIDE SEQUENCE</scope>
    <source>
        <strain evidence="7">DSM 19957</strain>
    </source>
</reference>
<dbReference type="RefSeq" id="WP_272737551.1">
    <property type="nucleotide sequence ID" value="NZ_CP116942.1"/>
</dbReference>
<keyword evidence="2 4" id="KW-0479">Metal-binding</keyword>
<evidence type="ECO:0000256" key="1">
    <source>
        <dbReference type="ARBA" id="ARBA00022617"/>
    </source>
</evidence>
<keyword evidence="8" id="KW-1185">Reference proteome</keyword>
<keyword evidence="3 4" id="KW-0408">Iron</keyword>
<dbReference type="InterPro" id="IPR009056">
    <property type="entry name" value="Cyt_c-like_dom"/>
</dbReference>
<dbReference type="Pfam" id="PF00034">
    <property type="entry name" value="Cytochrom_C"/>
    <property type="match status" value="1"/>
</dbReference>
<gene>
    <name evidence="7" type="ORF">PO878_04760</name>
</gene>
<organism evidence="7 8">
    <name type="scientific">Iamia majanohamensis</name>
    <dbReference type="NCBI Taxonomy" id="467976"/>
    <lineage>
        <taxon>Bacteria</taxon>
        <taxon>Bacillati</taxon>
        <taxon>Actinomycetota</taxon>
        <taxon>Acidimicrobiia</taxon>
        <taxon>Acidimicrobiales</taxon>
        <taxon>Iamiaceae</taxon>
        <taxon>Iamia</taxon>
    </lineage>
</organism>
<name>A0AAF0BWZ5_9ACTN</name>
<evidence type="ECO:0000256" key="5">
    <source>
        <dbReference type="SAM" id="SignalP"/>
    </source>
</evidence>
<dbReference type="Gene3D" id="1.10.760.10">
    <property type="entry name" value="Cytochrome c-like domain"/>
    <property type="match status" value="1"/>
</dbReference>
<dbReference type="GO" id="GO:0009055">
    <property type="term" value="F:electron transfer activity"/>
    <property type="evidence" value="ECO:0007669"/>
    <property type="project" value="InterPro"/>
</dbReference>
<evidence type="ECO:0000259" key="6">
    <source>
        <dbReference type="PROSITE" id="PS51007"/>
    </source>
</evidence>
<dbReference type="Proteomes" id="UP001216390">
    <property type="component" value="Chromosome"/>
</dbReference>
<dbReference type="GO" id="GO:0046872">
    <property type="term" value="F:metal ion binding"/>
    <property type="evidence" value="ECO:0007669"/>
    <property type="project" value="UniProtKB-KW"/>
</dbReference>
<evidence type="ECO:0000256" key="4">
    <source>
        <dbReference type="PROSITE-ProRule" id="PRU00433"/>
    </source>
</evidence>
<dbReference type="EMBL" id="CP116942">
    <property type="protein sequence ID" value="WCO68034.1"/>
    <property type="molecule type" value="Genomic_DNA"/>
</dbReference>
<evidence type="ECO:0000313" key="7">
    <source>
        <dbReference type="EMBL" id="WCO68034.1"/>
    </source>
</evidence>
<keyword evidence="5" id="KW-0732">Signal</keyword>
<sequence>MPRPLVLCSSILLAATLAACGGSDSSQPASDGSPDGAALYATSCASCHGADLGGTDRGPSHLAITYEPNHHPDEAFRAAIRNGAPQHHWSFGPMPPVQGLSDPEVEAIISYIRAEQERRGFDP</sequence>
<feature type="chain" id="PRO_5042158486" evidence="5">
    <location>
        <begin position="20"/>
        <end position="123"/>
    </location>
</feature>
<dbReference type="PROSITE" id="PS51257">
    <property type="entry name" value="PROKAR_LIPOPROTEIN"/>
    <property type="match status" value="1"/>
</dbReference>
<evidence type="ECO:0000256" key="2">
    <source>
        <dbReference type="ARBA" id="ARBA00022723"/>
    </source>
</evidence>
<feature type="domain" description="Cytochrome c" evidence="6">
    <location>
        <begin position="31"/>
        <end position="116"/>
    </location>
</feature>
<dbReference type="KEGG" id="ima:PO878_04760"/>
<accession>A0AAF0BWZ5</accession>
<dbReference type="SUPFAM" id="SSF46626">
    <property type="entry name" value="Cytochrome c"/>
    <property type="match status" value="1"/>
</dbReference>
<feature type="signal peptide" evidence="5">
    <location>
        <begin position="1"/>
        <end position="19"/>
    </location>
</feature>
<dbReference type="PROSITE" id="PS51007">
    <property type="entry name" value="CYTC"/>
    <property type="match status" value="1"/>
</dbReference>
<proteinExistence type="predicted"/>
<dbReference type="GO" id="GO:0020037">
    <property type="term" value="F:heme binding"/>
    <property type="evidence" value="ECO:0007669"/>
    <property type="project" value="InterPro"/>
</dbReference>